<dbReference type="EMBL" id="LR134318">
    <property type="protein sequence ID" value="VEF11911.1"/>
    <property type="molecule type" value="Genomic_DNA"/>
</dbReference>
<sequence>MLGEGGYARYDESTAQRLLNLSKNWMRSPWEDHEHS</sequence>
<name>A0A448DYK4_PSEFL</name>
<accession>A0A448DYK4</accession>
<proteinExistence type="predicted"/>
<organism evidence="1 2">
    <name type="scientific">Pseudomonas fluorescens</name>
    <dbReference type="NCBI Taxonomy" id="294"/>
    <lineage>
        <taxon>Bacteria</taxon>
        <taxon>Pseudomonadati</taxon>
        <taxon>Pseudomonadota</taxon>
        <taxon>Gammaproteobacteria</taxon>
        <taxon>Pseudomonadales</taxon>
        <taxon>Pseudomonadaceae</taxon>
        <taxon>Pseudomonas</taxon>
    </lineage>
</organism>
<reference evidence="1 2" key="1">
    <citation type="submission" date="2018-12" db="EMBL/GenBank/DDBJ databases">
        <authorList>
            <consortium name="Pathogen Informatics"/>
        </authorList>
    </citation>
    <scope>NUCLEOTIDE SEQUENCE [LARGE SCALE GENOMIC DNA]</scope>
    <source>
        <strain evidence="1 2">NCTC9428</strain>
    </source>
</reference>
<evidence type="ECO:0000313" key="2">
    <source>
        <dbReference type="Proteomes" id="UP000281909"/>
    </source>
</evidence>
<gene>
    <name evidence="1" type="ORF">NCTC9428_03538</name>
</gene>
<evidence type="ECO:0000313" key="1">
    <source>
        <dbReference type="EMBL" id="VEF11911.1"/>
    </source>
</evidence>
<dbReference type="Proteomes" id="UP000281909">
    <property type="component" value="Chromosome"/>
</dbReference>
<protein>
    <submittedName>
        <fullName evidence="1">Uncharacterized protein</fullName>
    </submittedName>
</protein>
<dbReference type="AlphaFoldDB" id="A0A448DYK4"/>